<evidence type="ECO:0000256" key="1">
    <source>
        <dbReference type="SAM" id="Phobius"/>
    </source>
</evidence>
<dbReference type="AlphaFoldDB" id="A0A0W0FDY5"/>
<protein>
    <submittedName>
        <fullName evidence="2">Uncharacterized protein</fullName>
    </submittedName>
</protein>
<accession>A0A0W0FDY5</accession>
<comment type="caution">
    <text evidence="2">The sequence shown here is derived from an EMBL/GenBank/DDBJ whole genome shotgun (WGS) entry which is preliminary data.</text>
</comment>
<keyword evidence="1" id="KW-0472">Membrane</keyword>
<dbReference type="Proteomes" id="UP000054988">
    <property type="component" value="Unassembled WGS sequence"/>
</dbReference>
<keyword evidence="1" id="KW-0812">Transmembrane</keyword>
<dbReference type="EMBL" id="LATX01002060">
    <property type="protein sequence ID" value="KTB34572.1"/>
    <property type="molecule type" value="Genomic_DNA"/>
</dbReference>
<organism evidence="2 3">
    <name type="scientific">Moniliophthora roreri</name>
    <name type="common">Frosty pod rot fungus</name>
    <name type="synonym">Monilia roreri</name>
    <dbReference type="NCBI Taxonomy" id="221103"/>
    <lineage>
        <taxon>Eukaryota</taxon>
        <taxon>Fungi</taxon>
        <taxon>Dikarya</taxon>
        <taxon>Basidiomycota</taxon>
        <taxon>Agaricomycotina</taxon>
        <taxon>Agaricomycetes</taxon>
        <taxon>Agaricomycetidae</taxon>
        <taxon>Agaricales</taxon>
        <taxon>Marasmiineae</taxon>
        <taxon>Marasmiaceae</taxon>
        <taxon>Moniliophthora</taxon>
    </lineage>
</organism>
<reference evidence="2 3" key="1">
    <citation type="submission" date="2015-12" db="EMBL/GenBank/DDBJ databases">
        <title>Draft genome sequence of Moniliophthora roreri, the causal agent of frosty pod rot of cacao.</title>
        <authorList>
            <person name="Aime M.C."/>
            <person name="Diaz-Valderrama J.R."/>
            <person name="Kijpornyongpan T."/>
            <person name="Phillips-Mora W."/>
        </authorList>
    </citation>
    <scope>NUCLEOTIDE SEQUENCE [LARGE SCALE GENOMIC DNA]</scope>
    <source>
        <strain evidence="2 3">MCA 2952</strain>
    </source>
</reference>
<evidence type="ECO:0000313" key="2">
    <source>
        <dbReference type="EMBL" id="KTB34572.1"/>
    </source>
</evidence>
<gene>
    <name evidence="2" type="ORF">WG66_12848</name>
</gene>
<name>A0A0W0FDY5_MONRR</name>
<sequence length="70" mass="7402">MPRYADFIGQQLEDASAAFGGGISVSVLRVFFFSLSLYGLTFRVISRNLLTVVVVDVGANGGAWGGCAKQ</sequence>
<proteinExistence type="predicted"/>
<keyword evidence="1" id="KW-1133">Transmembrane helix</keyword>
<evidence type="ECO:0000313" key="3">
    <source>
        <dbReference type="Proteomes" id="UP000054988"/>
    </source>
</evidence>
<feature type="transmembrane region" description="Helical" evidence="1">
    <location>
        <begin position="17"/>
        <end position="40"/>
    </location>
</feature>